<dbReference type="Proteomes" id="UP000628442">
    <property type="component" value="Unassembled WGS sequence"/>
</dbReference>
<dbReference type="InterPro" id="IPR027417">
    <property type="entry name" value="P-loop_NTPase"/>
</dbReference>
<dbReference type="Pfam" id="PF06761">
    <property type="entry name" value="IcmF-related"/>
    <property type="match status" value="1"/>
</dbReference>
<dbReference type="InterPro" id="IPR053156">
    <property type="entry name" value="T6SS_TssM-like"/>
</dbReference>
<evidence type="ECO:0000313" key="6">
    <source>
        <dbReference type="EMBL" id="GGY32782.1"/>
    </source>
</evidence>
<reference evidence="6" key="2">
    <citation type="submission" date="2022-12" db="EMBL/GenBank/DDBJ databases">
        <authorList>
            <person name="Sun Q."/>
            <person name="Kim S."/>
        </authorList>
    </citation>
    <scope>NUCLEOTIDE SEQUENCE</scope>
    <source>
        <strain evidence="6">KCTC 12343</strain>
    </source>
</reference>
<dbReference type="AlphaFoldDB" id="A0AA87XQ71"/>
<dbReference type="PANTHER" id="PTHR36153">
    <property type="entry name" value="INNER MEMBRANE PROTEIN-RELATED"/>
    <property type="match status" value="1"/>
</dbReference>
<proteinExistence type="predicted"/>
<keyword evidence="1" id="KW-0472">Membrane</keyword>
<feature type="transmembrane region" description="Helical" evidence="1">
    <location>
        <begin position="36"/>
        <end position="55"/>
    </location>
</feature>
<dbReference type="InterPro" id="IPR009612">
    <property type="entry name" value="IcmF-rel"/>
</dbReference>
<dbReference type="EMBL" id="BMWV01000002">
    <property type="protein sequence ID" value="GGY32782.1"/>
    <property type="molecule type" value="Genomic_DNA"/>
</dbReference>
<feature type="domain" description="Type VI secretion system component TssM1 N-terminal" evidence="4">
    <location>
        <begin position="183"/>
        <end position="435"/>
    </location>
</feature>
<gene>
    <name evidence="6" type="ORF">GCM10007387_13770</name>
</gene>
<reference evidence="6" key="1">
    <citation type="journal article" date="2014" name="Int. J. Syst. Evol. Microbiol.">
        <title>Complete genome sequence of Corynebacterium casei LMG S-19264T (=DSM 44701T), isolated from a smear-ripened cheese.</title>
        <authorList>
            <consortium name="US DOE Joint Genome Institute (JGI-PGF)"/>
            <person name="Walter F."/>
            <person name="Albersmeier A."/>
            <person name="Kalinowski J."/>
            <person name="Ruckert C."/>
        </authorList>
    </citation>
    <scope>NUCLEOTIDE SEQUENCE</scope>
    <source>
        <strain evidence="6">KCTC 12343</strain>
    </source>
</reference>
<feature type="domain" description="Type VI secretion system IcmF C-terminal" evidence="2">
    <location>
        <begin position="1104"/>
        <end position="1208"/>
    </location>
</feature>
<dbReference type="InterPro" id="IPR025743">
    <property type="entry name" value="TssM1_N"/>
</dbReference>
<feature type="domain" description="Type VI secretion system component TssM1 helical" evidence="5">
    <location>
        <begin position="995"/>
        <end position="1082"/>
    </location>
</feature>
<evidence type="ECO:0000259" key="4">
    <source>
        <dbReference type="Pfam" id="PF14331"/>
    </source>
</evidence>
<evidence type="ECO:0000313" key="7">
    <source>
        <dbReference type="Proteomes" id="UP000628442"/>
    </source>
</evidence>
<dbReference type="SUPFAM" id="SSF52540">
    <property type="entry name" value="P-loop containing nucleoside triphosphate hydrolases"/>
    <property type="match status" value="1"/>
</dbReference>
<dbReference type="Pfam" id="PF06744">
    <property type="entry name" value="IcmF_C"/>
    <property type="match status" value="1"/>
</dbReference>
<feature type="transmembrane region" description="Helical" evidence="1">
    <location>
        <begin position="12"/>
        <end position="30"/>
    </location>
</feature>
<keyword evidence="1" id="KW-1133">Transmembrane helix</keyword>
<accession>A0AA87XQ71</accession>
<dbReference type="InterPro" id="IPR017731">
    <property type="entry name" value="TssM1-like"/>
</dbReference>
<dbReference type="Pfam" id="PF14331">
    <property type="entry name" value="IcmF-related_N"/>
    <property type="match status" value="1"/>
</dbReference>
<evidence type="ECO:0000259" key="5">
    <source>
        <dbReference type="Pfam" id="PF21070"/>
    </source>
</evidence>
<dbReference type="PANTHER" id="PTHR36153:SF1">
    <property type="entry name" value="TYPE VI SECRETION SYSTEM COMPONENT TSSM1"/>
    <property type="match status" value="1"/>
</dbReference>
<comment type="caution">
    <text evidence="6">The sequence shown here is derived from an EMBL/GenBank/DDBJ whole genome shotgun (WGS) entry which is preliminary data.</text>
</comment>
<feature type="domain" description="IcmF-related" evidence="3">
    <location>
        <begin position="490"/>
        <end position="834"/>
    </location>
</feature>
<sequence>MMRRIWLFLTDSRHFAILGLAATAGLYYLGAELLELALIWVIAATCATVLCWLLVRWLRRVLAARSAARLERAIEESSAPPAATVEGDVEVLRSGLLKAIDTIRGSKLGIKTGSRALYELPWYMIIGNPAAGKSSAIVNSGLQFPIAENKVVQGVGGTRNCDWFFTTEGIVLDTAGRYSVDDEHRGEWHGFLDLLKKYRARAPVNGILVAVSIAELRGADADAGIRLARNLRKRVQDLIERLEVFAPVYVVFTKADLIAGFADFFAPFERAERERPWGATMPYQRRAGTQEILAFFDGAFDELHEGLKETCIANMSLQRRDSLPSGIFTFPFEFASLRVPLRAFLATLFEENAFQFKPVFRGFYFTSAQQEGLPECAQSRHVMQRFALSRRAATAQPGPVHDMRQIGYFLLDLFRKVIFEDRNLVSQYASRSKIQFKYGAFIAVAVALGLSLAGWSWSYLGNRQLLATVQGDLDKVVRLQDGRLDLQARLEALDVLQRRIEQLEQYRRERPWALSLGLYQGELLEFKLREQFFGGVREVMVKPVAGNLEALLYEMNANAGQLAAPAATLQQPAQPPVQAPARAYADASPTSVEDGYNALKTYLMLADPALAEPGHLNDQLTRFWRGWLEANRGTMSREQMIRSAERLLTFHLAQLGDPAWPRIEQKLALVDSARENLRRVVRGMPARDRVYAEIRARAATRFPAMTVGRIVGEHDAALVQGSHAIAGTFTREAWEKYVAGAIRDVSAKELQSTDWVLKTASRDDLTLEGSPEQIEKNLVAMYKADYTREWQKFVQGIAIADMHGFNGAVAAMNRLGDPQASPIAKILDTIHEQTAWDNPVALNAQMKEAQTGFVNWIKTRVMQRAPSQVNANVNLNVQLAGSGFDRAPGPVGREFAPVARIVGRHDKDASLLRSYLDTLSRLRTRLNALKNQGDPGPGAKAFMQQTLEGGGSELADALRFVDEQMLNGISDTQRAAIRPLLVRPLMQTFAVIVGPAEAEINKTWLAQVYEPFNRTLAAKYPFAESARIEASQAEIAQFFGPEGLVAKFVNTSMGPLVVRRGDVLAPRTWADMGITLQPQAVQRFPGWVAAAGAGPSAAPAQTVFQLLPIPSPGTIEYTVEIDGQQLRYRNTPPQWASMVHPGTQGVPGARVTAVAFDGRTVELFSEAGQFGLKRLIEAAEKKRKEGGVHELRWRAEGLSIAVDLRITSSPAVASDAASPQQGFTGMRLPETIVGGAPVAVTQGAPAAITRAAAATMGGVQ</sequence>
<organism evidence="6 7">
    <name type="scientific">Pseudoduganella albidiflava</name>
    <dbReference type="NCBI Taxonomy" id="321983"/>
    <lineage>
        <taxon>Bacteria</taxon>
        <taxon>Pseudomonadati</taxon>
        <taxon>Pseudomonadota</taxon>
        <taxon>Betaproteobacteria</taxon>
        <taxon>Burkholderiales</taxon>
        <taxon>Oxalobacteraceae</taxon>
        <taxon>Telluria group</taxon>
        <taxon>Pseudoduganella</taxon>
    </lineage>
</organism>
<evidence type="ECO:0000259" key="3">
    <source>
        <dbReference type="Pfam" id="PF06761"/>
    </source>
</evidence>
<dbReference type="InterPro" id="IPR010623">
    <property type="entry name" value="IcmF_C"/>
</dbReference>
<dbReference type="NCBIfam" id="TIGR03348">
    <property type="entry name" value="VI_IcmF"/>
    <property type="match status" value="1"/>
</dbReference>
<keyword evidence="1" id="KW-0812">Transmembrane</keyword>
<dbReference type="InterPro" id="IPR048677">
    <property type="entry name" value="TssM1_hel"/>
</dbReference>
<evidence type="ECO:0000256" key="1">
    <source>
        <dbReference type="SAM" id="Phobius"/>
    </source>
</evidence>
<protein>
    <recommendedName>
        <fullName evidence="8">Type VI secretion system membrane subunit TssM</fullName>
    </recommendedName>
</protein>
<feature type="transmembrane region" description="Helical" evidence="1">
    <location>
        <begin position="438"/>
        <end position="460"/>
    </location>
</feature>
<dbReference type="CDD" id="cd00882">
    <property type="entry name" value="Ras_like_GTPase"/>
    <property type="match status" value="1"/>
</dbReference>
<dbReference type="Pfam" id="PF21070">
    <property type="entry name" value="IcmF_helical"/>
    <property type="match status" value="1"/>
</dbReference>
<evidence type="ECO:0008006" key="8">
    <source>
        <dbReference type="Google" id="ProtNLM"/>
    </source>
</evidence>
<evidence type="ECO:0000259" key="2">
    <source>
        <dbReference type="Pfam" id="PF06744"/>
    </source>
</evidence>
<name>A0AA87XQ71_9BURK</name>